<accession>A0ABQ8SJS9</accession>
<sequence length="149" mass="16338">MADLCEGGNEPAGSLKAICNEEETTLRAPRNLEMKYHCSSVKEKLTGDISHYAGNRVPDPPITATSAALNFVWSHAPSTIVLSKLTYEQKCDLKNQMTDSLAVNEGHNQKTDAYLRNDTRGESGSIGHRVVSDSAPLIVKVRIFLNTQH</sequence>
<reference evidence="1 2" key="1">
    <citation type="journal article" date="2022" name="Allergy">
        <title>Genome assembly and annotation of Periplaneta americana reveal a comprehensive cockroach allergen profile.</title>
        <authorList>
            <person name="Wang L."/>
            <person name="Xiong Q."/>
            <person name="Saelim N."/>
            <person name="Wang L."/>
            <person name="Nong W."/>
            <person name="Wan A.T."/>
            <person name="Shi M."/>
            <person name="Liu X."/>
            <person name="Cao Q."/>
            <person name="Hui J.H.L."/>
            <person name="Sookrung N."/>
            <person name="Leung T.F."/>
            <person name="Tungtrongchitr A."/>
            <person name="Tsui S.K.W."/>
        </authorList>
    </citation>
    <scope>NUCLEOTIDE SEQUENCE [LARGE SCALE GENOMIC DNA]</scope>
    <source>
        <strain evidence="1">PWHHKU_190912</strain>
    </source>
</reference>
<organism evidence="1 2">
    <name type="scientific">Periplaneta americana</name>
    <name type="common">American cockroach</name>
    <name type="synonym">Blatta americana</name>
    <dbReference type="NCBI Taxonomy" id="6978"/>
    <lineage>
        <taxon>Eukaryota</taxon>
        <taxon>Metazoa</taxon>
        <taxon>Ecdysozoa</taxon>
        <taxon>Arthropoda</taxon>
        <taxon>Hexapoda</taxon>
        <taxon>Insecta</taxon>
        <taxon>Pterygota</taxon>
        <taxon>Neoptera</taxon>
        <taxon>Polyneoptera</taxon>
        <taxon>Dictyoptera</taxon>
        <taxon>Blattodea</taxon>
        <taxon>Blattoidea</taxon>
        <taxon>Blattidae</taxon>
        <taxon>Blattinae</taxon>
        <taxon>Periplaneta</taxon>
    </lineage>
</organism>
<comment type="caution">
    <text evidence="1">The sequence shown here is derived from an EMBL/GenBank/DDBJ whole genome shotgun (WGS) entry which is preliminary data.</text>
</comment>
<name>A0ABQ8SJS9_PERAM</name>
<gene>
    <name evidence="1" type="ORF">ANN_22835</name>
</gene>
<protein>
    <submittedName>
        <fullName evidence="1">Uncharacterized protein</fullName>
    </submittedName>
</protein>
<dbReference type="EMBL" id="JAJSOF020000025">
    <property type="protein sequence ID" value="KAJ4434283.1"/>
    <property type="molecule type" value="Genomic_DNA"/>
</dbReference>
<evidence type="ECO:0000313" key="2">
    <source>
        <dbReference type="Proteomes" id="UP001148838"/>
    </source>
</evidence>
<evidence type="ECO:0000313" key="1">
    <source>
        <dbReference type="EMBL" id="KAJ4434283.1"/>
    </source>
</evidence>
<dbReference type="Proteomes" id="UP001148838">
    <property type="component" value="Unassembled WGS sequence"/>
</dbReference>
<keyword evidence="2" id="KW-1185">Reference proteome</keyword>
<proteinExistence type="predicted"/>